<accession>A0A5J6T964</accession>
<name>A0A5J6T964_9CAUD</name>
<reference evidence="2" key="1">
    <citation type="submission" date="2019-06" db="EMBL/GenBank/DDBJ databases">
        <title>Complete genome of Proteus mirabilis phage Myduc.</title>
        <authorList>
            <person name="Tran J.S."/>
            <person name="Lessor L."/>
            <person name="O'Leary C."/>
            <person name="Bonasera R.M."/>
            <person name="Liu M."/>
        </authorList>
    </citation>
    <scope>NUCLEOTIDE SEQUENCE [LARGE SCALE GENOMIC DNA]</scope>
</reference>
<protein>
    <recommendedName>
        <fullName evidence="3">DUF2612 domain-containing protein</fullName>
    </recommendedName>
</protein>
<gene>
    <name evidence="1" type="ORF">CPT_Myduc_073</name>
</gene>
<keyword evidence="2" id="KW-1185">Reference proteome</keyword>
<dbReference type="Proteomes" id="UP000327513">
    <property type="component" value="Segment"/>
</dbReference>
<evidence type="ECO:0000313" key="1">
    <source>
        <dbReference type="EMBL" id="QFG06695.1"/>
    </source>
</evidence>
<dbReference type="EMBL" id="MN098326">
    <property type="protein sequence ID" value="QFG06695.1"/>
    <property type="molecule type" value="Genomic_DNA"/>
</dbReference>
<dbReference type="InterPro" id="IPR021283">
    <property type="entry name" value="Phage_Wedge1"/>
</dbReference>
<sequence length="213" mass="23749">MSKHGMDLLLTQYRESPSLKAYIQCFVDEFKEVKDAIKNTIKYRYLSDAFGIMVDDVAYLVGASRIIYGAEAMGFFGFYEEPSALPAGDDNRPGYGGILKSDYDKDGGDFARSDAQLKDAIRARIIKIVGRCQVDELIAHCELVLGRELPLQVIEGDLKVLFKIDEELPLQDRVILAHMLPDFKPQGVSFSLEDSSGNIALVYGSPIYPPEEL</sequence>
<evidence type="ECO:0000313" key="2">
    <source>
        <dbReference type="Proteomes" id="UP000327513"/>
    </source>
</evidence>
<dbReference type="Pfam" id="PF11041">
    <property type="entry name" value="Phage_Wedge1"/>
    <property type="match status" value="1"/>
</dbReference>
<evidence type="ECO:0008006" key="3">
    <source>
        <dbReference type="Google" id="ProtNLM"/>
    </source>
</evidence>
<organism evidence="1 2">
    <name type="scientific">Proteus phage Myduc</name>
    <dbReference type="NCBI Taxonomy" id="2650874"/>
    <lineage>
        <taxon>Viruses</taxon>
        <taxon>Duplodnaviria</taxon>
        <taxon>Heunggongvirae</taxon>
        <taxon>Uroviricota</taxon>
        <taxon>Caudoviricetes</taxon>
        <taxon>Chaseviridae</taxon>
        <taxon>Cleopatravirinae</taxon>
        <taxon>Myducvirus</taxon>
        <taxon>Myducvirus myduc</taxon>
    </lineage>
</organism>
<proteinExistence type="predicted"/>